<dbReference type="InterPro" id="IPR002557">
    <property type="entry name" value="Chitin-bd_dom"/>
</dbReference>
<dbReference type="InterPro" id="IPR036508">
    <property type="entry name" value="Chitin-bd_dom_sf"/>
</dbReference>
<feature type="domain" description="Chitin-binding type-2" evidence="1">
    <location>
        <begin position="37"/>
        <end position="99"/>
    </location>
</feature>
<evidence type="ECO:0000313" key="2">
    <source>
        <dbReference type="EMBL" id="KAG7153266.1"/>
    </source>
</evidence>
<dbReference type="Proteomes" id="UP000747542">
    <property type="component" value="Unassembled WGS sequence"/>
</dbReference>
<organism evidence="2 3">
    <name type="scientific">Homarus americanus</name>
    <name type="common">American lobster</name>
    <dbReference type="NCBI Taxonomy" id="6706"/>
    <lineage>
        <taxon>Eukaryota</taxon>
        <taxon>Metazoa</taxon>
        <taxon>Ecdysozoa</taxon>
        <taxon>Arthropoda</taxon>
        <taxon>Crustacea</taxon>
        <taxon>Multicrustacea</taxon>
        <taxon>Malacostraca</taxon>
        <taxon>Eumalacostraca</taxon>
        <taxon>Eucarida</taxon>
        <taxon>Decapoda</taxon>
        <taxon>Pleocyemata</taxon>
        <taxon>Astacidea</taxon>
        <taxon>Nephropoidea</taxon>
        <taxon>Nephropidae</taxon>
        <taxon>Homarus</taxon>
    </lineage>
</organism>
<evidence type="ECO:0000313" key="3">
    <source>
        <dbReference type="Proteomes" id="UP000747542"/>
    </source>
</evidence>
<dbReference type="PANTHER" id="PTHR22933">
    <property type="entry name" value="FI18007P1-RELATED"/>
    <property type="match status" value="1"/>
</dbReference>
<evidence type="ECO:0000259" key="1">
    <source>
        <dbReference type="PROSITE" id="PS50940"/>
    </source>
</evidence>
<name>A0A8J5J7A8_HOMAM</name>
<sequence>MQIKRNIISSLGNTSGCRRVLGTSEGLECWQGHRMPASLCYRGRPRRRRGGYYADPETRCQAFHICQFERDTKVLCPNGTLFDQEKFNCIWWNAVDCSLTESFYELNKNIGVVPPDSI</sequence>
<dbReference type="PANTHER" id="PTHR22933:SF42">
    <property type="entry name" value="FI18455P1-RELATED"/>
    <property type="match status" value="1"/>
</dbReference>
<reference evidence="2" key="1">
    <citation type="journal article" date="2021" name="Sci. Adv.">
        <title>The American lobster genome reveals insights on longevity, neural, and immune adaptations.</title>
        <authorList>
            <person name="Polinski J.M."/>
            <person name="Zimin A.V."/>
            <person name="Clark K.F."/>
            <person name="Kohn A.B."/>
            <person name="Sadowski N."/>
            <person name="Timp W."/>
            <person name="Ptitsyn A."/>
            <person name="Khanna P."/>
            <person name="Romanova D.Y."/>
            <person name="Williams P."/>
            <person name="Greenwood S.J."/>
            <person name="Moroz L.L."/>
            <person name="Walt D.R."/>
            <person name="Bodnar A.G."/>
        </authorList>
    </citation>
    <scope>NUCLEOTIDE SEQUENCE</scope>
    <source>
        <strain evidence="2">GMGI-L3</strain>
    </source>
</reference>
<dbReference type="SUPFAM" id="SSF57625">
    <property type="entry name" value="Invertebrate chitin-binding proteins"/>
    <property type="match status" value="1"/>
</dbReference>
<proteinExistence type="predicted"/>
<dbReference type="AlphaFoldDB" id="A0A8J5J7A8"/>
<protein>
    <submittedName>
        <fullName evidence="2">Putative Chitin binding Peritrophin-A domain-containing protein 32</fullName>
    </submittedName>
</protein>
<gene>
    <name evidence="2" type="ORF">Hamer_G010558</name>
</gene>
<dbReference type="GO" id="GO:0005576">
    <property type="term" value="C:extracellular region"/>
    <property type="evidence" value="ECO:0007669"/>
    <property type="project" value="InterPro"/>
</dbReference>
<dbReference type="EMBL" id="JAHLQT010047199">
    <property type="protein sequence ID" value="KAG7153266.1"/>
    <property type="molecule type" value="Genomic_DNA"/>
</dbReference>
<keyword evidence="3" id="KW-1185">Reference proteome</keyword>
<dbReference type="InterPro" id="IPR052976">
    <property type="entry name" value="Scoloptoxin-like"/>
</dbReference>
<accession>A0A8J5J7A8</accession>
<comment type="caution">
    <text evidence="2">The sequence shown here is derived from an EMBL/GenBank/DDBJ whole genome shotgun (WGS) entry which is preliminary data.</text>
</comment>
<dbReference type="SMART" id="SM00494">
    <property type="entry name" value="ChtBD2"/>
    <property type="match status" value="1"/>
</dbReference>
<dbReference type="Pfam" id="PF01607">
    <property type="entry name" value="CBM_14"/>
    <property type="match status" value="1"/>
</dbReference>
<dbReference type="GO" id="GO:0008061">
    <property type="term" value="F:chitin binding"/>
    <property type="evidence" value="ECO:0007669"/>
    <property type="project" value="InterPro"/>
</dbReference>
<dbReference type="PROSITE" id="PS50940">
    <property type="entry name" value="CHIT_BIND_II"/>
    <property type="match status" value="1"/>
</dbReference>
<dbReference type="Gene3D" id="2.170.140.10">
    <property type="entry name" value="Chitin binding domain"/>
    <property type="match status" value="1"/>
</dbReference>